<keyword evidence="3" id="KW-1185">Reference proteome</keyword>
<organism evidence="2 3">
    <name type="scientific">Botrytis hyacinthi</name>
    <dbReference type="NCBI Taxonomy" id="278943"/>
    <lineage>
        <taxon>Eukaryota</taxon>
        <taxon>Fungi</taxon>
        <taxon>Dikarya</taxon>
        <taxon>Ascomycota</taxon>
        <taxon>Pezizomycotina</taxon>
        <taxon>Leotiomycetes</taxon>
        <taxon>Helotiales</taxon>
        <taxon>Sclerotiniaceae</taxon>
        <taxon>Botrytis</taxon>
    </lineage>
</organism>
<evidence type="ECO:0000313" key="3">
    <source>
        <dbReference type="Proteomes" id="UP000297814"/>
    </source>
</evidence>
<sequence>MKKPVKLFNYHLQRHTLKLQAGSVLFDLEEGVSDATAISSPQKAQETDRIQKAEYNQDTEGTGESEADPEKNDQWWGISDLKEDSAPPRILLHFSELPGKSQWSAALYSDAPIPSLLHTCQESRKEALKWYDLSFARDPEMGFWDQRTLKELMNNAITEGQRAQPRIYFDWERDGIYSQCARCNGHRMSCRHAPLSFDWLRVKRLAYEGPLSINPFYKLTLCYPAVESIILIRGRSAVRRTAVLPSELIAVNEKFEWEGDDLLATCLETIQNTNLECDALETITSVQRMTLMDVNQTEVVD</sequence>
<comment type="caution">
    <text evidence="2">The sequence shown here is derived from an EMBL/GenBank/DDBJ whole genome shotgun (WGS) entry which is preliminary data.</text>
</comment>
<dbReference type="AlphaFoldDB" id="A0A4Z1GM20"/>
<evidence type="ECO:0000259" key="1">
    <source>
        <dbReference type="Pfam" id="PF20150"/>
    </source>
</evidence>
<feature type="domain" description="2EXR" evidence="1">
    <location>
        <begin position="88"/>
        <end position="175"/>
    </location>
</feature>
<evidence type="ECO:0000313" key="2">
    <source>
        <dbReference type="EMBL" id="TGO37984.1"/>
    </source>
</evidence>
<dbReference type="EMBL" id="PQXK01000084">
    <property type="protein sequence ID" value="TGO37984.1"/>
    <property type="molecule type" value="Genomic_DNA"/>
</dbReference>
<reference evidence="2 3" key="1">
    <citation type="submission" date="2017-12" db="EMBL/GenBank/DDBJ databases">
        <title>Comparative genomics of Botrytis spp.</title>
        <authorList>
            <person name="Valero-Jimenez C.A."/>
            <person name="Tapia P."/>
            <person name="Veloso J."/>
            <person name="Silva-Moreno E."/>
            <person name="Staats M."/>
            <person name="Valdes J.H."/>
            <person name="Van Kan J.A.L."/>
        </authorList>
    </citation>
    <scope>NUCLEOTIDE SEQUENCE [LARGE SCALE GENOMIC DNA]</scope>
    <source>
        <strain evidence="2 3">Bh0001</strain>
    </source>
</reference>
<dbReference type="Pfam" id="PF20150">
    <property type="entry name" value="2EXR"/>
    <property type="match status" value="1"/>
</dbReference>
<protein>
    <recommendedName>
        <fullName evidence="1">2EXR domain-containing protein</fullName>
    </recommendedName>
</protein>
<gene>
    <name evidence="2" type="ORF">BHYA_0084g00150</name>
</gene>
<name>A0A4Z1GM20_9HELO</name>
<dbReference type="Proteomes" id="UP000297814">
    <property type="component" value="Unassembled WGS sequence"/>
</dbReference>
<proteinExistence type="predicted"/>
<accession>A0A4Z1GM20</accession>
<dbReference type="InterPro" id="IPR045518">
    <property type="entry name" value="2EXR"/>
</dbReference>